<proteinExistence type="predicted"/>
<dbReference type="PANTHER" id="PTHR42773:SF3">
    <property type="entry name" value="SLR0630 PROTEIN"/>
    <property type="match status" value="1"/>
</dbReference>
<evidence type="ECO:0000313" key="3">
    <source>
        <dbReference type="EMBL" id="BAD79606.1"/>
    </source>
</evidence>
<evidence type="ECO:0000256" key="1">
    <source>
        <dbReference type="SAM" id="MobiDB-lite"/>
    </source>
</evidence>
<reference evidence="3 4" key="1">
    <citation type="journal article" date="2007" name="Photosyn. Res.">
        <title>Complete nucleotide sequence of the freshwater unicellular cyanobacterium Synechococcus elongatus PCC 6301 chromosome: gene content and organization.</title>
        <authorList>
            <person name="Sugita C."/>
            <person name="Ogata K."/>
            <person name="Shikata M."/>
            <person name="Jikuya H."/>
            <person name="Takano J."/>
            <person name="Furumichi M."/>
            <person name="Kanehisa M."/>
            <person name="Omata T."/>
            <person name="Sugiura M."/>
            <person name="Sugita M."/>
        </authorList>
    </citation>
    <scope>NUCLEOTIDE SEQUENCE [LARGE SCALE GENOMIC DNA]</scope>
    <source>
        <strain evidence="4">ATCC 27144 / PCC 6301 / SAUG 1402/1</strain>
    </source>
</reference>
<dbReference type="EMBL" id="AP008231">
    <property type="protein sequence ID" value="BAD79606.1"/>
    <property type="molecule type" value="Genomic_DNA"/>
</dbReference>
<protein>
    <recommendedName>
        <fullName evidence="2">Metallo-beta-lactamase domain-containing protein</fullName>
    </recommendedName>
</protein>
<dbReference type="eggNOG" id="COG0491">
    <property type="taxonomic scope" value="Bacteria"/>
</dbReference>
<dbReference type="KEGG" id="syc:syc1416_c"/>
<feature type="domain" description="Metallo-beta-lactamase" evidence="2">
    <location>
        <begin position="45"/>
        <end position="207"/>
    </location>
</feature>
<feature type="region of interest" description="Disordered" evidence="1">
    <location>
        <begin position="1"/>
        <end position="20"/>
    </location>
</feature>
<dbReference type="InterPro" id="IPR001279">
    <property type="entry name" value="Metallo-B-lactamas"/>
</dbReference>
<dbReference type="InterPro" id="IPR036866">
    <property type="entry name" value="RibonucZ/Hydroxyglut_hydro"/>
</dbReference>
<dbReference type="Gene3D" id="3.60.15.10">
    <property type="entry name" value="Ribonuclease Z/Hydroxyacylglutathione hydrolase-like"/>
    <property type="match status" value="1"/>
</dbReference>
<dbReference type="PANTHER" id="PTHR42773">
    <property type="entry name" value="METALLO-BETA-LACTAMASE-RELATED"/>
    <property type="match status" value="1"/>
</dbReference>
<name>A0A0H3K2X1_SYNP6</name>
<feature type="compositionally biased region" description="Low complexity" evidence="1">
    <location>
        <begin position="8"/>
        <end position="20"/>
    </location>
</feature>
<dbReference type="SMART" id="SM00849">
    <property type="entry name" value="Lactamase_B"/>
    <property type="match status" value="1"/>
</dbReference>
<accession>A0A0H3K2X1</accession>
<dbReference type="Proteomes" id="UP000001175">
    <property type="component" value="Chromosome"/>
</dbReference>
<gene>
    <name evidence="3" type="ordered locus">syc1416_c</name>
</gene>
<dbReference type="AlphaFoldDB" id="A0A0H3K2X1"/>
<evidence type="ECO:0000259" key="2">
    <source>
        <dbReference type="SMART" id="SM00849"/>
    </source>
</evidence>
<dbReference type="SUPFAM" id="SSF56281">
    <property type="entry name" value="Metallo-hydrolase/oxidoreductase"/>
    <property type="match status" value="1"/>
</dbReference>
<sequence>MARSQQFPSSTAVSVSPPAASSIAKPPQPVLDGLWAFAPNRDTLGGTAYFLKLPQGNWLIDAPAWHGETQAFVEEQGGLQGVFLTHRGAFGKAIAIQQHFDCDLVVQEQEAYLLPGANVTTFEQEQAIAPALTAIWTCGHSPGSACLYWEGHGGVLFTGRHLLPTRAGGVAPLRTAKTFHWPRQIRNTQMLCDRFSSETLAWICPGASSGFLRGRKAIASAYMQLQQLDWSALSEAQPLL</sequence>
<evidence type="ECO:0000313" key="4">
    <source>
        <dbReference type="Proteomes" id="UP000001175"/>
    </source>
</evidence>
<organism evidence="3 4">
    <name type="scientific">Synechococcus sp. (strain ATCC 27144 / PCC 6301 / SAUG 1402/1)</name>
    <name type="common">Anacystis nidulans</name>
    <dbReference type="NCBI Taxonomy" id="269084"/>
    <lineage>
        <taxon>Bacteria</taxon>
        <taxon>Bacillati</taxon>
        <taxon>Cyanobacteriota</taxon>
        <taxon>Cyanophyceae</taxon>
        <taxon>Synechococcales</taxon>
        <taxon>Synechococcaceae</taxon>
        <taxon>Synechococcus</taxon>
    </lineage>
</organism>